<dbReference type="InterPro" id="IPR052679">
    <property type="entry name" value="Cell_Prolif_Regulator"/>
</dbReference>
<feature type="compositionally biased region" description="Basic and acidic residues" evidence="1">
    <location>
        <begin position="177"/>
        <end position="188"/>
    </location>
</feature>
<sequence length="533" mass="58822">MMASEEGLMSPESSVTSLLATLGVLQSSLHPEPVPIIKYRDRHYISASEALDAYITDFQRSLRDAETTTGKLELPEEITKPHPRNRDVLKTSLTDEELIFLNVPVRNRDSDRLSMTTDDLLALPNDGSLPVTRTSALLSRSGSFPLGLSFNSSSRSHSRPIMVHKRRPVPAASRKSLPVDDLLRDSLRSHRQAPPPNIPPANRTRPPDLPRSSHLPRWMTSQKSEMDFSGMTSVPELKYPVWLRQCEESSDGQQSDRPLPPRVPSWVGDLEESGGEPQSDARGQRGVKGHAGELYGSQSIGQCSLRDLRLQFEQKLQAAKRGPIHEGPFFKDGKIGSLIFEQMLNSPSFALCEPVKKHNSSGDTEDALDADRSWDNPPVTFKSPVPVGGADEPPAPEELQRSKSAASCSSGYSSRKHPGPVETLKHMLFRLQAVEHDISQSHASGDSKTTSSAASQLERDTPQPVPQQETEETELGNVESLQRSGGALHHLDRLKTLVEDMNERKARAEDDGTDCTDTPAANITDWARINKRL</sequence>
<dbReference type="OrthoDB" id="9934714at2759"/>
<accession>A0A7J6BVI3</accession>
<evidence type="ECO:0008006" key="4">
    <source>
        <dbReference type="Google" id="ProtNLM"/>
    </source>
</evidence>
<feature type="compositionally biased region" description="Polar residues" evidence="1">
    <location>
        <begin position="440"/>
        <end position="455"/>
    </location>
</feature>
<name>A0A7J6BVI3_9TELE</name>
<gene>
    <name evidence="2" type="ORF">G5714_021029</name>
</gene>
<evidence type="ECO:0000313" key="2">
    <source>
        <dbReference type="EMBL" id="KAF4098999.1"/>
    </source>
</evidence>
<feature type="region of interest" description="Disordered" evidence="1">
    <location>
        <begin position="150"/>
        <end position="215"/>
    </location>
</feature>
<feature type="region of interest" description="Disordered" evidence="1">
    <location>
        <begin position="354"/>
        <end position="420"/>
    </location>
</feature>
<feature type="compositionally biased region" description="Low complexity" evidence="1">
    <location>
        <begin position="402"/>
        <end position="413"/>
    </location>
</feature>
<evidence type="ECO:0000313" key="3">
    <source>
        <dbReference type="Proteomes" id="UP000579812"/>
    </source>
</evidence>
<evidence type="ECO:0000256" key="1">
    <source>
        <dbReference type="SAM" id="MobiDB-lite"/>
    </source>
</evidence>
<comment type="caution">
    <text evidence="2">The sequence shown here is derived from an EMBL/GenBank/DDBJ whole genome shotgun (WGS) entry which is preliminary data.</text>
</comment>
<feature type="region of interest" description="Disordered" evidence="1">
    <location>
        <begin position="438"/>
        <end position="493"/>
    </location>
</feature>
<dbReference type="AlphaFoldDB" id="A0A7J6BVI3"/>
<keyword evidence="3" id="KW-1185">Reference proteome</keyword>
<feature type="compositionally biased region" description="Basic residues" evidence="1">
    <location>
        <begin position="156"/>
        <end position="168"/>
    </location>
</feature>
<proteinExistence type="predicted"/>
<dbReference type="EMBL" id="JAAMOB010000021">
    <property type="protein sequence ID" value="KAF4098999.1"/>
    <property type="molecule type" value="Genomic_DNA"/>
</dbReference>
<organism evidence="2 3">
    <name type="scientific">Onychostoma macrolepis</name>
    <dbReference type="NCBI Taxonomy" id="369639"/>
    <lineage>
        <taxon>Eukaryota</taxon>
        <taxon>Metazoa</taxon>
        <taxon>Chordata</taxon>
        <taxon>Craniata</taxon>
        <taxon>Vertebrata</taxon>
        <taxon>Euteleostomi</taxon>
        <taxon>Actinopterygii</taxon>
        <taxon>Neopterygii</taxon>
        <taxon>Teleostei</taxon>
        <taxon>Ostariophysi</taxon>
        <taxon>Cypriniformes</taxon>
        <taxon>Cyprinidae</taxon>
        <taxon>Acrossocheilinae</taxon>
        <taxon>Onychostoma</taxon>
    </lineage>
</organism>
<dbReference type="PANTHER" id="PTHR35079">
    <property type="entry name" value="LUNG ADENOMA SUSCEPTIBILITY PROTEIN 2"/>
    <property type="match status" value="1"/>
</dbReference>
<dbReference type="PANTHER" id="PTHR35079:SF1">
    <property type="entry name" value="LUNG ADENOMA SUSCEPTIBILITY PROTEIN 2"/>
    <property type="match status" value="1"/>
</dbReference>
<protein>
    <recommendedName>
        <fullName evidence="4">Lung adenoma susceptibility protein 2</fullName>
    </recommendedName>
</protein>
<dbReference type="Proteomes" id="UP000579812">
    <property type="component" value="Unassembled WGS sequence"/>
</dbReference>
<feature type="region of interest" description="Disordered" evidence="1">
    <location>
        <begin position="246"/>
        <end position="289"/>
    </location>
</feature>
<reference evidence="2 3" key="1">
    <citation type="submission" date="2020-04" db="EMBL/GenBank/DDBJ databases">
        <title>Chromosome-level genome assembly of a cyprinid fish Onychostoma macrolepis by integration of Nanopore Sequencing, Bionano and Hi-C technology.</title>
        <authorList>
            <person name="Wang D."/>
        </authorList>
    </citation>
    <scope>NUCLEOTIDE SEQUENCE [LARGE SCALE GENOMIC DNA]</scope>
    <source>
        <strain evidence="2">SWU-2019</strain>
        <tissue evidence="2">Muscle</tissue>
    </source>
</reference>